<comment type="caution">
    <text evidence="1">The sequence shown here is derived from an EMBL/GenBank/DDBJ whole genome shotgun (WGS) entry which is preliminary data.</text>
</comment>
<proteinExistence type="predicted"/>
<evidence type="ECO:0008006" key="3">
    <source>
        <dbReference type="Google" id="ProtNLM"/>
    </source>
</evidence>
<evidence type="ECO:0000313" key="2">
    <source>
        <dbReference type="Proteomes" id="UP000037425"/>
    </source>
</evidence>
<name>A0A0L8BUS8_ENSAD</name>
<dbReference type="Pfam" id="PF04229">
    <property type="entry name" value="GrpB"/>
    <property type="match status" value="1"/>
</dbReference>
<gene>
    <name evidence="1" type="ORF">AC244_15155</name>
</gene>
<dbReference type="InterPro" id="IPR043519">
    <property type="entry name" value="NT_sf"/>
</dbReference>
<dbReference type="PATRIC" id="fig|106592.7.peg.7314"/>
<organism evidence="1 2">
    <name type="scientific">Ensifer adhaerens</name>
    <name type="common">Sinorhizobium morelense</name>
    <dbReference type="NCBI Taxonomy" id="106592"/>
    <lineage>
        <taxon>Bacteria</taxon>
        <taxon>Pseudomonadati</taxon>
        <taxon>Pseudomonadota</taxon>
        <taxon>Alphaproteobacteria</taxon>
        <taxon>Hyphomicrobiales</taxon>
        <taxon>Rhizobiaceae</taxon>
        <taxon>Sinorhizobium/Ensifer group</taxon>
        <taxon>Ensifer</taxon>
    </lineage>
</organism>
<evidence type="ECO:0000313" key="1">
    <source>
        <dbReference type="EMBL" id="KOF18249.1"/>
    </source>
</evidence>
<dbReference type="OrthoDB" id="9799092at2"/>
<dbReference type="Proteomes" id="UP000037425">
    <property type="component" value="Unassembled WGS sequence"/>
</dbReference>
<dbReference type="AlphaFoldDB" id="A0A0L8BUS8"/>
<sequence>MPTLVEVVAYDKAWPRAFAEMSKHLMSRLGSAVIAIDHIGSTAVPGLAAKPIIDIDVTMGGSDAIAAGSAALVAGGFAPRGNRYDDGVWAFAKQGAPGQRVYLCPPFSDTHRRRLIFRDQLRQSRETAEAYALLKRRLAATFAFDGDSYTAAKTQFIDEVVKRAGPGLTEALF</sequence>
<accession>A0A0L8BUS8</accession>
<reference evidence="2" key="1">
    <citation type="submission" date="2015-07" db="EMBL/GenBank/DDBJ databases">
        <title>Whole genome sequence of an Ensifer adhaerens strain isolated from a cave pool in the Wind Cave National Park.</title>
        <authorList>
            <person name="Eng W.W.H."/>
            <person name="Gan H.M."/>
            <person name="Barton H.A."/>
            <person name="Savka M.A."/>
        </authorList>
    </citation>
    <scope>NUCLEOTIDE SEQUENCE [LARGE SCALE GENOMIC DNA]</scope>
    <source>
        <strain evidence="2">SD006</strain>
    </source>
</reference>
<dbReference type="RefSeq" id="WP_053249692.1">
    <property type="nucleotide sequence ID" value="NZ_LGAP01000008.1"/>
</dbReference>
<protein>
    <recommendedName>
        <fullName evidence="3">GrpB family protein</fullName>
    </recommendedName>
</protein>
<dbReference type="InterPro" id="IPR007344">
    <property type="entry name" value="GrpB/CoaE"/>
</dbReference>
<dbReference type="PANTHER" id="PTHR34822">
    <property type="entry name" value="GRPB DOMAIN PROTEIN (AFU_ORTHOLOGUE AFUA_1G01530)"/>
    <property type="match status" value="1"/>
</dbReference>
<dbReference type="SUPFAM" id="SSF81301">
    <property type="entry name" value="Nucleotidyltransferase"/>
    <property type="match status" value="1"/>
</dbReference>
<dbReference type="EMBL" id="LGAP01000008">
    <property type="protein sequence ID" value="KOF18249.1"/>
    <property type="molecule type" value="Genomic_DNA"/>
</dbReference>
<dbReference type="PANTHER" id="PTHR34822:SF1">
    <property type="entry name" value="GRPB FAMILY PROTEIN"/>
    <property type="match status" value="1"/>
</dbReference>
<dbReference type="Gene3D" id="3.30.460.10">
    <property type="entry name" value="Beta Polymerase, domain 2"/>
    <property type="match status" value="1"/>
</dbReference>